<dbReference type="OrthoDB" id="291302at2"/>
<dbReference type="Proteomes" id="UP000319976">
    <property type="component" value="Chromosome"/>
</dbReference>
<feature type="transmembrane region" description="Helical" evidence="1">
    <location>
        <begin position="312"/>
        <end position="333"/>
    </location>
</feature>
<dbReference type="InterPro" id="IPR007831">
    <property type="entry name" value="T2SS_GspE_N"/>
</dbReference>
<protein>
    <submittedName>
        <fullName evidence="3">Bacteriophage N4 adsorption protein B</fullName>
    </submittedName>
</protein>
<accession>A0A517TAX0</accession>
<proteinExistence type="predicted"/>
<dbReference type="Pfam" id="PF05157">
    <property type="entry name" value="MshEN"/>
    <property type="match status" value="1"/>
</dbReference>
<gene>
    <name evidence="3" type="ORF">V22_27690</name>
</gene>
<keyword evidence="1" id="KW-0812">Transmembrane</keyword>
<dbReference type="InterPro" id="IPR037257">
    <property type="entry name" value="T2SS_E_N_sf"/>
</dbReference>
<dbReference type="EMBL" id="CP036316">
    <property type="protein sequence ID" value="QDT65514.1"/>
    <property type="molecule type" value="Genomic_DNA"/>
</dbReference>
<evidence type="ECO:0000259" key="2">
    <source>
        <dbReference type="Pfam" id="PF05157"/>
    </source>
</evidence>
<keyword evidence="1" id="KW-0472">Membrane</keyword>
<evidence type="ECO:0000313" key="3">
    <source>
        <dbReference type="EMBL" id="QDT65514.1"/>
    </source>
</evidence>
<organism evidence="3 4">
    <name type="scientific">Calycomorphotria hydatis</name>
    <dbReference type="NCBI Taxonomy" id="2528027"/>
    <lineage>
        <taxon>Bacteria</taxon>
        <taxon>Pseudomonadati</taxon>
        <taxon>Planctomycetota</taxon>
        <taxon>Planctomycetia</taxon>
        <taxon>Planctomycetales</taxon>
        <taxon>Planctomycetaceae</taxon>
        <taxon>Calycomorphotria</taxon>
    </lineage>
</organism>
<sequence length="339" mass="38787">MAANTSELNVYTDWLGIPEEDLPPDHYALLRCVQFEDDLNKIRSFYNKLNQHVRSYATGKYSKQSQDLLNELARAMLCLTDPERKREYDESLGREFDDEIDLGRIPMGRWLIENRVLTKGELKEAEEFASDRGLSLRDALVQMKLAKPAVVTRALAQQLGMPFLDLSEALPEDDVLDKLTRTKVRRNSIIPMFEDDGVVLIACLDEVSADLEEELRVLYGLPVRWVLTSPPSMNKAIRKYYAPGMREAKPVEKAPILSAPSAPEKKFKQLNETEQNERRLTGIIIICWGIVGSVLVDTFVLPETWTNWAEAIGISFFPFLTAIFVPPSVIYWVTRVYWK</sequence>
<dbReference type="Gene3D" id="3.30.300.160">
    <property type="entry name" value="Type II secretion system, protein E, N-terminal domain"/>
    <property type="match status" value="1"/>
</dbReference>
<feature type="transmembrane region" description="Helical" evidence="1">
    <location>
        <begin position="280"/>
        <end position="300"/>
    </location>
</feature>
<dbReference type="SUPFAM" id="SSF160246">
    <property type="entry name" value="EspE N-terminal domain-like"/>
    <property type="match status" value="1"/>
</dbReference>
<keyword evidence="1" id="KW-1133">Transmembrane helix</keyword>
<dbReference type="AlphaFoldDB" id="A0A517TAX0"/>
<reference evidence="3 4" key="1">
    <citation type="submission" date="2019-02" db="EMBL/GenBank/DDBJ databases">
        <title>Deep-cultivation of Planctomycetes and their phenomic and genomic characterization uncovers novel biology.</title>
        <authorList>
            <person name="Wiegand S."/>
            <person name="Jogler M."/>
            <person name="Boedeker C."/>
            <person name="Pinto D."/>
            <person name="Vollmers J."/>
            <person name="Rivas-Marin E."/>
            <person name="Kohn T."/>
            <person name="Peeters S.H."/>
            <person name="Heuer A."/>
            <person name="Rast P."/>
            <person name="Oberbeckmann S."/>
            <person name="Bunk B."/>
            <person name="Jeske O."/>
            <person name="Meyerdierks A."/>
            <person name="Storesund J.E."/>
            <person name="Kallscheuer N."/>
            <person name="Luecker S."/>
            <person name="Lage O.M."/>
            <person name="Pohl T."/>
            <person name="Merkel B.J."/>
            <person name="Hornburger P."/>
            <person name="Mueller R.-W."/>
            <person name="Bruemmer F."/>
            <person name="Labrenz M."/>
            <person name="Spormann A.M."/>
            <person name="Op den Camp H."/>
            <person name="Overmann J."/>
            <person name="Amann R."/>
            <person name="Jetten M.S.M."/>
            <person name="Mascher T."/>
            <person name="Medema M.H."/>
            <person name="Devos D.P."/>
            <person name="Kaster A.-K."/>
            <person name="Ovreas L."/>
            <person name="Rohde M."/>
            <person name="Galperin M.Y."/>
            <person name="Jogler C."/>
        </authorList>
    </citation>
    <scope>NUCLEOTIDE SEQUENCE [LARGE SCALE GENOMIC DNA]</scope>
    <source>
        <strain evidence="3 4">V22</strain>
    </source>
</reference>
<name>A0A517TAX0_9PLAN</name>
<dbReference type="KEGG" id="chya:V22_27690"/>
<keyword evidence="4" id="KW-1185">Reference proteome</keyword>
<evidence type="ECO:0000256" key="1">
    <source>
        <dbReference type="SAM" id="Phobius"/>
    </source>
</evidence>
<dbReference type="RefSeq" id="WP_145263580.1">
    <property type="nucleotide sequence ID" value="NZ_CP036316.1"/>
</dbReference>
<evidence type="ECO:0000313" key="4">
    <source>
        <dbReference type="Proteomes" id="UP000319976"/>
    </source>
</evidence>
<feature type="domain" description="Type II secretion system protein GspE N-terminal" evidence="2">
    <location>
        <begin position="159"/>
        <end position="245"/>
    </location>
</feature>